<dbReference type="Pfam" id="PF01734">
    <property type="entry name" value="Patatin"/>
    <property type="match status" value="1"/>
</dbReference>
<dbReference type="eggNOG" id="COG4667">
    <property type="taxonomic scope" value="Bacteria"/>
</dbReference>
<dbReference type="PANTHER" id="PTHR14226:SF25">
    <property type="entry name" value="PHOSPHOESTERASE"/>
    <property type="match status" value="1"/>
</dbReference>
<dbReference type="EMBL" id="JPVP01000060">
    <property type="protein sequence ID" value="KGR81948.1"/>
    <property type="molecule type" value="Genomic_DNA"/>
</dbReference>
<dbReference type="STRING" id="1220589.CD32_21840"/>
<dbReference type="CDD" id="cd07208">
    <property type="entry name" value="Pat_hypo_Ecoli_yjju_like"/>
    <property type="match status" value="1"/>
</dbReference>
<keyword evidence="3 4" id="KW-0443">Lipid metabolism</keyword>
<comment type="caution">
    <text evidence="4">Lacks conserved residue(s) required for the propagation of feature annotation.</text>
</comment>
<dbReference type="RefSeq" id="WP_036159027.1">
    <property type="nucleotide sequence ID" value="NZ_AVCX01000001.1"/>
</dbReference>
<evidence type="ECO:0000256" key="2">
    <source>
        <dbReference type="ARBA" id="ARBA00022963"/>
    </source>
</evidence>
<accession>A0A0A3IGJ6</accession>
<evidence type="ECO:0000313" key="6">
    <source>
        <dbReference type="EMBL" id="KGR81948.1"/>
    </source>
</evidence>
<dbReference type="InterPro" id="IPR050301">
    <property type="entry name" value="NTE"/>
</dbReference>
<evidence type="ECO:0000256" key="1">
    <source>
        <dbReference type="ARBA" id="ARBA00022801"/>
    </source>
</evidence>
<feature type="active site" description="Nucleophile" evidence="4">
    <location>
        <position position="42"/>
    </location>
</feature>
<dbReference type="AlphaFoldDB" id="A0A0A3IGJ6"/>
<gene>
    <name evidence="6" type="ORF">CD32_21840</name>
</gene>
<evidence type="ECO:0000256" key="4">
    <source>
        <dbReference type="PROSITE-ProRule" id="PRU01161"/>
    </source>
</evidence>
<feature type="short sequence motif" description="DGA/G" evidence="4">
    <location>
        <begin position="162"/>
        <end position="164"/>
    </location>
</feature>
<sequence>MSAIQNTSLILEGGTFRTLFTAGVLDTFIDENIELPYIVAISAGAINACSYVAGQKERTLRILSTYRHDKRYMGMRNFIKERSYFGLDFAYNVLPNELDHFDWEKYRSFNGQLEFGVTNALTGEVEYMNALAMDTRCNILQATCAIPVLFPEIKVDGVPYYDGGLSDPIPIKQAENRGYDKHIFVLTRPEGYRKEMDGKSKWVMKLLARKYPKIALAMANRIEYYNETLAYVEALEKEGRAFVFRPEYALNSFEKHVPTMNQNYQMGYAQGQSRMNELRAFLTK</sequence>
<dbReference type="OrthoDB" id="9802424at2"/>
<evidence type="ECO:0000259" key="5">
    <source>
        <dbReference type="PROSITE" id="PS51635"/>
    </source>
</evidence>
<evidence type="ECO:0000256" key="3">
    <source>
        <dbReference type="ARBA" id="ARBA00023098"/>
    </source>
</evidence>
<evidence type="ECO:0000313" key="7">
    <source>
        <dbReference type="Proteomes" id="UP000030437"/>
    </source>
</evidence>
<organism evidence="6 7">
    <name type="scientific">Lysinibacillus odysseyi 34hs-1 = NBRC 100172</name>
    <dbReference type="NCBI Taxonomy" id="1220589"/>
    <lineage>
        <taxon>Bacteria</taxon>
        <taxon>Bacillati</taxon>
        <taxon>Bacillota</taxon>
        <taxon>Bacilli</taxon>
        <taxon>Bacillales</taxon>
        <taxon>Bacillaceae</taxon>
        <taxon>Lysinibacillus</taxon>
    </lineage>
</organism>
<comment type="caution">
    <text evidence="6">The sequence shown here is derived from an EMBL/GenBank/DDBJ whole genome shotgun (WGS) entry which is preliminary data.</text>
</comment>
<dbReference type="PROSITE" id="PS51635">
    <property type="entry name" value="PNPLA"/>
    <property type="match status" value="1"/>
</dbReference>
<dbReference type="Proteomes" id="UP000030437">
    <property type="component" value="Unassembled WGS sequence"/>
</dbReference>
<dbReference type="GO" id="GO:0016787">
    <property type="term" value="F:hydrolase activity"/>
    <property type="evidence" value="ECO:0007669"/>
    <property type="project" value="UniProtKB-UniRule"/>
</dbReference>
<feature type="active site" description="Proton acceptor" evidence="4">
    <location>
        <position position="162"/>
    </location>
</feature>
<protein>
    <submittedName>
        <fullName evidence="6">Phospholipase</fullName>
    </submittedName>
</protein>
<dbReference type="SUPFAM" id="SSF52151">
    <property type="entry name" value="FabD/lysophospholipase-like"/>
    <property type="match status" value="1"/>
</dbReference>
<name>A0A0A3IGJ6_9BACI</name>
<keyword evidence="2 4" id="KW-0442">Lipid degradation</keyword>
<dbReference type="GO" id="GO:0016042">
    <property type="term" value="P:lipid catabolic process"/>
    <property type="evidence" value="ECO:0007669"/>
    <property type="project" value="UniProtKB-UniRule"/>
</dbReference>
<dbReference type="InterPro" id="IPR037483">
    <property type="entry name" value="YjjU-like"/>
</dbReference>
<dbReference type="InterPro" id="IPR016035">
    <property type="entry name" value="Acyl_Trfase/lysoPLipase"/>
</dbReference>
<feature type="domain" description="PNPLA" evidence="5">
    <location>
        <begin position="9"/>
        <end position="175"/>
    </location>
</feature>
<dbReference type="InterPro" id="IPR002641">
    <property type="entry name" value="PNPLA_dom"/>
</dbReference>
<dbReference type="InterPro" id="IPR045943">
    <property type="entry name" value="DUF6363"/>
</dbReference>
<keyword evidence="1 4" id="KW-0378">Hydrolase</keyword>
<keyword evidence="7" id="KW-1185">Reference proteome</keyword>
<dbReference type="Gene3D" id="3.40.1090.10">
    <property type="entry name" value="Cytosolic phospholipase A2 catalytic domain"/>
    <property type="match status" value="2"/>
</dbReference>
<dbReference type="Pfam" id="PF19890">
    <property type="entry name" value="DUF6363"/>
    <property type="match status" value="1"/>
</dbReference>
<proteinExistence type="predicted"/>
<dbReference type="PANTHER" id="PTHR14226">
    <property type="entry name" value="NEUROPATHY TARGET ESTERASE/SWISS CHEESE D.MELANOGASTER"/>
    <property type="match status" value="1"/>
</dbReference>
<reference evidence="6 7" key="1">
    <citation type="submission" date="2014-02" db="EMBL/GenBank/DDBJ databases">
        <title>Draft genome sequence of Lysinibacillus odysseyi NBRC 100172.</title>
        <authorList>
            <person name="Zhang F."/>
            <person name="Wang G."/>
            <person name="Zhang L."/>
        </authorList>
    </citation>
    <scope>NUCLEOTIDE SEQUENCE [LARGE SCALE GENOMIC DNA]</scope>
    <source>
        <strain evidence="6 7">NBRC 100172</strain>
    </source>
</reference>